<dbReference type="GO" id="GO:0003824">
    <property type="term" value="F:catalytic activity"/>
    <property type="evidence" value="ECO:0007669"/>
    <property type="project" value="InterPro"/>
</dbReference>
<dbReference type="Pfam" id="PF13637">
    <property type="entry name" value="Ank_4"/>
    <property type="match status" value="1"/>
</dbReference>
<reference evidence="4" key="2">
    <citation type="journal article" date="2023" name="IMA Fungus">
        <title>Comparative genomic study of the Penicillium genus elucidates a diverse pangenome and 15 lateral gene transfer events.</title>
        <authorList>
            <person name="Petersen C."/>
            <person name="Sorensen T."/>
            <person name="Nielsen M.R."/>
            <person name="Sondergaard T.E."/>
            <person name="Sorensen J.L."/>
            <person name="Fitzpatrick D.A."/>
            <person name="Frisvad J.C."/>
            <person name="Nielsen K.L."/>
        </authorList>
    </citation>
    <scope>NUCLEOTIDE SEQUENCE</scope>
    <source>
        <strain evidence="4">IBT 26290</strain>
    </source>
</reference>
<reference evidence="4" key="1">
    <citation type="submission" date="2022-11" db="EMBL/GenBank/DDBJ databases">
        <authorList>
            <person name="Petersen C."/>
        </authorList>
    </citation>
    <scope>NUCLEOTIDE SEQUENCE</scope>
    <source>
        <strain evidence="4">IBT 26290</strain>
    </source>
</reference>
<dbReference type="PROSITE" id="PS50297">
    <property type="entry name" value="ANK_REP_REGION"/>
    <property type="match status" value="4"/>
</dbReference>
<dbReference type="PROSITE" id="PS50088">
    <property type="entry name" value="ANK_REPEAT"/>
    <property type="match status" value="6"/>
</dbReference>
<protein>
    <recommendedName>
        <fullName evidence="3">NACHT domain-containing protein</fullName>
    </recommendedName>
</protein>
<feature type="repeat" description="ANK" evidence="2">
    <location>
        <begin position="1157"/>
        <end position="1189"/>
    </location>
</feature>
<dbReference type="PANTHER" id="PTHR46082">
    <property type="entry name" value="ATP/GTP-BINDING PROTEIN-RELATED"/>
    <property type="match status" value="1"/>
</dbReference>
<dbReference type="EMBL" id="JAPQKN010000001">
    <property type="protein sequence ID" value="KAJ5174514.1"/>
    <property type="molecule type" value="Genomic_DNA"/>
</dbReference>
<dbReference type="SUPFAM" id="SSF53167">
    <property type="entry name" value="Purine and uridine phosphorylases"/>
    <property type="match status" value="1"/>
</dbReference>
<feature type="repeat" description="ANK" evidence="2">
    <location>
        <begin position="931"/>
        <end position="960"/>
    </location>
</feature>
<dbReference type="SUPFAM" id="SSF52540">
    <property type="entry name" value="P-loop containing nucleoside triphosphate hydrolases"/>
    <property type="match status" value="1"/>
</dbReference>
<dbReference type="PANTHER" id="PTHR46082:SF11">
    <property type="entry name" value="AAA+ ATPASE DOMAIN-CONTAINING PROTEIN-RELATED"/>
    <property type="match status" value="1"/>
</dbReference>
<keyword evidence="5" id="KW-1185">Reference proteome</keyword>
<name>A0A9W9LSW5_9EURO</name>
<organism evidence="4 5">
    <name type="scientific">Penicillium canariense</name>
    <dbReference type="NCBI Taxonomy" id="189055"/>
    <lineage>
        <taxon>Eukaryota</taxon>
        <taxon>Fungi</taxon>
        <taxon>Dikarya</taxon>
        <taxon>Ascomycota</taxon>
        <taxon>Pezizomycotina</taxon>
        <taxon>Eurotiomycetes</taxon>
        <taxon>Eurotiomycetidae</taxon>
        <taxon>Eurotiales</taxon>
        <taxon>Aspergillaceae</taxon>
        <taxon>Penicillium</taxon>
    </lineage>
</organism>
<dbReference type="Proteomes" id="UP001149163">
    <property type="component" value="Unassembled WGS sequence"/>
</dbReference>
<dbReference type="InterPro" id="IPR027417">
    <property type="entry name" value="P-loop_NTPase"/>
</dbReference>
<dbReference type="InterPro" id="IPR002110">
    <property type="entry name" value="Ankyrin_rpt"/>
</dbReference>
<dbReference type="Pfam" id="PF24883">
    <property type="entry name" value="NPHP3_N"/>
    <property type="match status" value="1"/>
</dbReference>
<gene>
    <name evidence="4" type="ORF">N7482_000391</name>
</gene>
<evidence type="ECO:0000256" key="2">
    <source>
        <dbReference type="PROSITE-ProRule" id="PRU00023"/>
    </source>
</evidence>
<dbReference type="InterPro" id="IPR035994">
    <property type="entry name" value="Nucleoside_phosphorylase_sf"/>
</dbReference>
<dbReference type="RefSeq" id="XP_056546122.1">
    <property type="nucleotide sequence ID" value="XM_056682516.1"/>
</dbReference>
<keyword evidence="1" id="KW-0677">Repeat</keyword>
<feature type="domain" description="NACHT" evidence="3">
    <location>
        <begin position="408"/>
        <end position="520"/>
    </location>
</feature>
<dbReference type="PROSITE" id="PS50837">
    <property type="entry name" value="NACHT"/>
    <property type="match status" value="1"/>
</dbReference>
<dbReference type="SMART" id="SM00248">
    <property type="entry name" value="ANK"/>
    <property type="match status" value="12"/>
</dbReference>
<dbReference type="GeneID" id="81421692"/>
<comment type="caution">
    <text evidence="4">The sequence shown here is derived from an EMBL/GenBank/DDBJ whole genome shotgun (WGS) entry which is preliminary data.</text>
</comment>
<feature type="repeat" description="ANK" evidence="2">
    <location>
        <begin position="961"/>
        <end position="993"/>
    </location>
</feature>
<accession>A0A9W9LSW5</accession>
<keyword evidence="2" id="KW-0040">ANK repeat</keyword>
<dbReference type="GO" id="GO:0009116">
    <property type="term" value="P:nucleoside metabolic process"/>
    <property type="evidence" value="ECO:0007669"/>
    <property type="project" value="InterPro"/>
</dbReference>
<evidence type="ECO:0000313" key="4">
    <source>
        <dbReference type="EMBL" id="KAJ5174514.1"/>
    </source>
</evidence>
<evidence type="ECO:0000313" key="5">
    <source>
        <dbReference type="Proteomes" id="UP001149163"/>
    </source>
</evidence>
<dbReference type="Gene3D" id="3.40.50.1580">
    <property type="entry name" value="Nucleoside phosphorylase domain"/>
    <property type="match status" value="1"/>
</dbReference>
<feature type="repeat" description="ANK" evidence="2">
    <location>
        <begin position="1124"/>
        <end position="1156"/>
    </location>
</feature>
<dbReference type="Pfam" id="PF12796">
    <property type="entry name" value="Ank_2"/>
    <property type="match status" value="2"/>
</dbReference>
<dbReference type="Pfam" id="PF22939">
    <property type="entry name" value="WHD_GPIID"/>
    <property type="match status" value="1"/>
</dbReference>
<dbReference type="Pfam" id="PF00023">
    <property type="entry name" value="Ank"/>
    <property type="match status" value="1"/>
</dbReference>
<dbReference type="InterPro" id="IPR053137">
    <property type="entry name" value="NLR-like"/>
</dbReference>
<evidence type="ECO:0000259" key="3">
    <source>
        <dbReference type="PROSITE" id="PS50837"/>
    </source>
</evidence>
<proteinExistence type="predicted"/>
<sequence>MREGSQENVTLTHEDYTVGWVCALPKEIVAGTAMLDQVHPTLLQPRNDSNNYTLGRIGTHNIVLTCLPLGETGNNSSASVATHLTSTFPSIKFGIMVGIGGGVPPFVRLGDVVVSAPGNGYGGVVQWDFGKTEQGDGFRRTGALNSPPIFLKTALSTLKAKHEMEGSAVPKYLEEMEAKWPMLAPKYTRREKLEDMLFAADYRHPETSDGAKSSGTDADDGLRSCAGCDRTKLLQRKHRDMRVHYGLIASGNQVVKDGIFRDEINSRLGGNVLCFEMEAAGLMNQFPCVVVRGICDYSDSHKIKNWQEYAAAAAAATAKEILLMIPKRDIVSISPMAKMKLLSGLKRELISETTDAVRDIEDRDLLQRISDLDATVDHDRARAKHVPKTGDWLLHHEMYRKWMDGDSQVLWLHGISGSGKTILTSTVIENLQKAYDNDKENKIAYFYFTFTDSRKSALEGCMRNILRQLSAPSPCEAVRNLYKWECGGRTQQALESVLRAVQDALEPLGRVFLILDALDECEDIAALSSVMTFIRSNTQISLFVTSHLTPETHRLTLDVQASIIEVDAAQVSRDIQAFVNHRLFSGGKSSRRWTDEVMNHIQANFISSSAGMFRLAECQLREIDRCYSCHDLQIALSRLPTTLSKIYEQMLGRIDPAMRQNARVLLTWLTFSFRPLQLQEAAEIFALPIDGGKSSSLDPQRRLLDPNDIISICPGIVTVTMKDSNSLRDSKEELVVQLAHSSVKDFLTSGNFSHGANKWLGIKRTQSHQAIAETCLHYLLQLDRRDSVTPTIRKDFPLAQYAAEFWPSHARLASFSSDSKLQQLMENLFIFRTSAFINWIRIYDHDQPWRTHLNSLHISVAQASPSPLYFASLTGLHAVVSCILANEPTISKSEGLYGNALHAAVSSGHCKIVELLLHHGLRVDTQGPYGSALHAAAYGGQVKICQLLLDHGAEPDAPGEEFGNALEAAIYGGHVKVVQLLLNRGAEVTAAGKLYVDSLHATCSFGNVEILQLLLKQRDIDPLGKSYNRALQVAVDRGCTQMLALLRQHGPSPAYRSAVYGSALHAAAANACTRTMELLLDQDIDIDATEEDHGTALCISASKGDMDSVELLLRRNADITLQGTTGTALYIASGLGHSPIVRLLLQHGANFNSQGGHFGTPLQAACYKGNIEIVRMLLLSGANVNASAGEYGSALHATACGLSAQVEIVQLLLQYGANVQAWNADYGTPLDVALLRQNMEVARLLRGYGARSTR</sequence>
<dbReference type="InterPro" id="IPR054471">
    <property type="entry name" value="GPIID_WHD"/>
</dbReference>
<feature type="repeat" description="ANK" evidence="2">
    <location>
        <begin position="899"/>
        <end position="928"/>
    </location>
</feature>
<feature type="repeat" description="ANK" evidence="2">
    <location>
        <begin position="1092"/>
        <end position="1124"/>
    </location>
</feature>
<dbReference type="Gene3D" id="1.25.40.20">
    <property type="entry name" value="Ankyrin repeat-containing domain"/>
    <property type="match status" value="3"/>
</dbReference>
<dbReference type="OrthoDB" id="1577640at2759"/>
<dbReference type="Gene3D" id="3.40.50.300">
    <property type="entry name" value="P-loop containing nucleotide triphosphate hydrolases"/>
    <property type="match status" value="1"/>
</dbReference>
<dbReference type="SUPFAM" id="SSF48403">
    <property type="entry name" value="Ankyrin repeat"/>
    <property type="match status" value="1"/>
</dbReference>
<dbReference type="InterPro" id="IPR007111">
    <property type="entry name" value="NACHT_NTPase"/>
</dbReference>
<dbReference type="InterPro" id="IPR036770">
    <property type="entry name" value="Ankyrin_rpt-contain_sf"/>
</dbReference>
<dbReference type="AlphaFoldDB" id="A0A9W9LSW5"/>
<dbReference type="InterPro" id="IPR056884">
    <property type="entry name" value="NPHP3-like_N"/>
</dbReference>
<evidence type="ECO:0000256" key="1">
    <source>
        <dbReference type="ARBA" id="ARBA00022737"/>
    </source>
</evidence>